<keyword evidence="8" id="KW-1185">Reference proteome</keyword>
<evidence type="ECO:0000313" key="8">
    <source>
        <dbReference type="Proteomes" id="UP000016931"/>
    </source>
</evidence>
<evidence type="ECO:0000256" key="3">
    <source>
        <dbReference type="ARBA" id="ARBA00022963"/>
    </source>
</evidence>
<dbReference type="Pfam" id="PF11815">
    <property type="entry name" value="DUF3336"/>
    <property type="match status" value="1"/>
</dbReference>
<reference evidence="7 8" key="1">
    <citation type="journal article" date="2012" name="PLoS Pathog.">
        <title>Diverse lifestyles and strategies of plant pathogenesis encoded in the genomes of eighteen Dothideomycetes fungi.</title>
        <authorList>
            <person name="Ohm R.A."/>
            <person name="Feau N."/>
            <person name="Henrissat B."/>
            <person name="Schoch C.L."/>
            <person name="Horwitz B.A."/>
            <person name="Barry K.W."/>
            <person name="Condon B.J."/>
            <person name="Copeland A.C."/>
            <person name="Dhillon B."/>
            <person name="Glaser F."/>
            <person name="Hesse C.N."/>
            <person name="Kosti I."/>
            <person name="LaButti K."/>
            <person name="Lindquist E.A."/>
            <person name="Lucas S."/>
            <person name="Salamov A.A."/>
            <person name="Bradshaw R.E."/>
            <person name="Ciuffetti L."/>
            <person name="Hamelin R.C."/>
            <person name="Kema G.H.J."/>
            <person name="Lawrence C."/>
            <person name="Scott J.A."/>
            <person name="Spatafora J.W."/>
            <person name="Turgeon B.G."/>
            <person name="de Wit P.J.G.M."/>
            <person name="Zhong S."/>
            <person name="Goodwin S.B."/>
            <person name="Grigoriev I.V."/>
        </authorList>
    </citation>
    <scope>NUCLEOTIDE SEQUENCE [LARGE SCALE GENOMIC DNA]</scope>
    <source>
        <strain evidence="7 8">SO2202</strain>
    </source>
</reference>
<comment type="caution">
    <text evidence="5">Lacks conserved residue(s) required for the propagation of feature annotation.</text>
</comment>
<gene>
    <name evidence="7" type="ORF">SEPMUDRAFT_146150</name>
</gene>
<feature type="domain" description="PNPLA" evidence="6">
    <location>
        <begin position="168"/>
        <end position="379"/>
    </location>
</feature>
<evidence type="ECO:0000256" key="2">
    <source>
        <dbReference type="ARBA" id="ARBA00022801"/>
    </source>
</evidence>
<proteinExistence type="predicted"/>
<dbReference type="RefSeq" id="XP_016765167.1">
    <property type="nucleotide sequence ID" value="XM_016903481.1"/>
</dbReference>
<evidence type="ECO:0000259" key="6">
    <source>
        <dbReference type="PROSITE" id="PS51635"/>
    </source>
</evidence>
<dbReference type="GO" id="GO:0016042">
    <property type="term" value="P:lipid catabolic process"/>
    <property type="evidence" value="ECO:0007669"/>
    <property type="project" value="UniProtKB-KW"/>
</dbReference>
<evidence type="ECO:0000313" key="7">
    <source>
        <dbReference type="EMBL" id="EMF17046.1"/>
    </source>
</evidence>
<protein>
    <recommendedName>
        <fullName evidence="6">PNPLA domain-containing protein</fullName>
    </recommendedName>
</protein>
<dbReference type="SUPFAM" id="SSF52151">
    <property type="entry name" value="FabD/lysophospholipase-like"/>
    <property type="match status" value="1"/>
</dbReference>
<dbReference type="HOGENOM" id="CLU_009031_5_0_1"/>
<sequence length="566" mass="63665">MSDVLHAWTSHLLAWSRRKPVKAALLDKIKAAQHYDEWLEAAQALDNLPNAYRWRINPIDSRYDFRLLEERRRNLYLKRRDDDIPELTSYLRHGLFRNMYGITKLALYDKTYASTKENIHLYVDVTVDSIRTIATSATSETTRDGRLSAQELIDNVHDAKQTFGHSALMLQGGSIFGLCHLGVVKALLQEDCLPRVIVGTATGALMAALVGIHTREELPELLCGERLDLSAFAASSLEAKRRNAAELELLGKDAPAGILPNWFHVLGRRIERLAMEGFILDPDVLNECIKANVGDITFAEAYQRTGCILNIVVSPPTEDIPSLMNHLTAPNVLVRSAAMISHVTNIVYQKSRTPIYLLSKDSDGNIETIMLPPPSHETAHPAQRPGLRLAHDHPTRRLRQQFNVEHFIICQARPYLAPFIQPSLPYVRGEGHSWLPPLFMGLVKHTLQLADIFGVLPANISRILSDEQIQGDKFILVPELAITDWRRMLKNPSKEEVDYWILKGERCVWPSLCALKVRMTVENALAEAWTSVKRKKGGNCGAETNTAADERSLIALPPQPVYRADQ</sequence>
<evidence type="ECO:0000256" key="1">
    <source>
        <dbReference type="ARBA" id="ARBA00002682"/>
    </source>
</evidence>
<dbReference type="InterPro" id="IPR016035">
    <property type="entry name" value="Acyl_Trfase/lysoPLipase"/>
</dbReference>
<dbReference type="InterPro" id="IPR021771">
    <property type="entry name" value="Triacylglycerol_lipase_N"/>
</dbReference>
<dbReference type="InterPro" id="IPR002641">
    <property type="entry name" value="PNPLA_dom"/>
</dbReference>
<dbReference type="OMA" id="SIVPWPH"/>
<keyword evidence="4" id="KW-0443">Lipid metabolism</keyword>
<dbReference type="STRING" id="692275.N1QII7"/>
<dbReference type="EMBL" id="KB456260">
    <property type="protein sequence ID" value="EMF17046.1"/>
    <property type="molecule type" value="Genomic_DNA"/>
</dbReference>
<dbReference type="PANTHER" id="PTHR14226">
    <property type="entry name" value="NEUROPATHY TARGET ESTERASE/SWISS CHEESE D.MELANOGASTER"/>
    <property type="match status" value="1"/>
</dbReference>
<name>N1QII7_SPHMS</name>
<dbReference type="eggNOG" id="KOG2214">
    <property type="taxonomic scope" value="Eukaryota"/>
</dbReference>
<dbReference type="PANTHER" id="PTHR14226:SF44">
    <property type="entry name" value="TRIACYLGLYCEROL LIPASE 3"/>
    <property type="match status" value="1"/>
</dbReference>
<dbReference type="Proteomes" id="UP000016931">
    <property type="component" value="Unassembled WGS sequence"/>
</dbReference>
<dbReference type="AlphaFoldDB" id="N1QII7"/>
<dbReference type="InterPro" id="IPR050301">
    <property type="entry name" value="NTE"/>
</dbReference>
<evidence type="ECO:0000256" key="4">
    <source>
        <dbReference type="ARBA" id="ARBA00023098"/>
    </source>
</evidence>
<dbReference type="PROSITE" id="PS51635">
    <property type="entry name" value="PNPLA"/>
    <property type="match status" value="1"/>
</dbReference>
<organism evidence="7 8">
    <name type="scientific">Sphaerulina musiva (strain SO2202)</name>
    <name type="common">Poplar stem canker fungus</name>
    <name type="synonym">Septoria musiva</name>
    <dbReference type="NCBI Taxonomy" id="692275"/>
    <lineage>
        <taxon>Eukaryota</taxon>
        <taxon>Fungi</taxon>
        <taxon>Dikarya</taxon>
        <taxon>Ascomycota</taxon>
        <taxon>Pezizomycotina</taxon>
        <taxon>Dothideomycetes</taxon>
        <taxon>Dothideomycetidae</taxon>
        <taxon>Mycosphaerellales</taxon>
        <taxon>Mycosphaerellaceae</taxon>
        <taxon>Sphaerulina</taxon>
    </lineage>
</organism>
<comment type="function">
    <text evidence="1">Probable lipid hydrolase.</text>
</comment>
<keyword evidence="2" id="KW-0378">Hydrolase</keyword>
<dbReference type="GO" id="GO:0006641">
    <property type="term" value="P:triglyceride metabolic process"/>
    <property type="evidence" value="ECO:0007669"/>
    <property type="project" value="UniProtKB-ARBA"/>
</dbReference>
<accession>N1QII7</accession>
<dbReference type="GO" id="GO:0004806">
    <property type="term" value="F:triacylglycerol lipase activity"/>
    <property type="evidence" value="ECO:0007669"/>
    <property type="project" value="InterPro"/>
</dbReference>
<evidence type="ECO:0000256" key="5">
    <source>
        <dbReference type="PROSITE-ProRule" id="PRU01161"/>
    </source>
</evidence>
<dbReference type="Pfam" id="PF01734">
    <property type="entry name" value="Patatin"/>
    <property type="match status" value="1"/>
</dbReference>
<dbReference type="GeneID" id="27900618"/>
<dbReference type="Gene3D" id="3.40.1090.10">
    <property type="entry name" value="Cytosolic phospholipase A2 catalytic domain"/>
    <property type="match status" value="1"/>
</dbReference>
<keyword evidence="3" id="KW-0442">Lipid degradation</keyword>
<dbReference type="OrthoDB" id="10049244at2759"/>